<evidence type="ECO:0000256" key="7">
    <source>
        <dbReference type="SAM" id="SignalP"/>
    </source>
</evidence>
<dbReference type="InterPro" id="IPR051313">
    <property type="entry name" value="Bact_iron-sidero_bind"/>
</dbReference>
<dbReference type="InterPro" id="IPR002491">
    <property type="entry name" value="ABC_transptr_periplasmic_BD"/>
</dbReference>
<gene>
    <name evidence="9" type="ORF">E2636_01540</name>
</gene>
<keyword evidence="6" id="KW-0449">Lipoprotein</keyword>
<feature type="chain" id="PRO_5039318808" evidence="7">
    <location>
        <begin position="18"/>
        <end position="315"/>
    </location>
</feature>
<evidence type="ECO:0000256" key="3">
    <source>
        <dbReference type="ARBA" id="ARBA00022448"/>
    </source>
</evidence>
<dbReference type="FunFam" id="3.40.50.1980:FF:000003">
    <property type="entry name" value="Iron ABC transporter substrate-binding protein"/>
    <property type="match status" value="1"/>
</dbReference>
<evidence type="ECO:0000256" key="5">
    <source>
        <dbReference type="ARBA" id="ARBA00023139"/>
    </source>
</evidence>
<dbReference type="KEGG" id="panc:E2636_01540"/>
<dbReference type="RefSeq" id="WP_134208361.1">
    <property type="nucleotide sequence ID" value="NZ_CP038015.1"/>
</dbReference>
<evidence type="ECO:0000313" key="9">
    <source>
        <dbReference type="EMBL" id="QBP39917.1"/>
    </source>
</evidence>
<dbReference type="PROSITE" id="PS50983">
    <property type="entry name" value="FE_B12_PBP"/>
    <property type="match status" value="1"/>
</dbReference>
<keyword evidence="5" id="KW-0564">Palmitate</keyword>
<sequence>MKKLGILLIAFMLLILAACGETQEKPATSGEDTAKEESYTVTHAMGETTIKAEPKRIVVLTNEGVEAVLAMGVTPVGAVEAFTGDTWYKHTADQLKDTKTVGNESEPSLEAIAALKPDLIIGNKMRQEKIYDQLSKIAPTVFAETLRGDWQENFSLYSKAINKEDVGLEKLDAYNNRIEDLKVTLGDQTKQKVSMVRFMAGDVRIYHKDSFSGVILEQLGFARPAEQDLPDFAEKGVTKERIPAMDGDIMFYFTYETGDKEATKLEDEWINDPLFQNLEVSKAKKVFKVDDVIWNTAGGYLAADLMLDDLETHFK</sequence>
<proteinExistence type="inferred from homology"/>
<dbReference type="PANTHER" id="PTHR30532:SF21">
    <property type="entry name" value="SIDEROPHORE-BINDING LIPOPROTEIN YFIY-RELATED"/>
    <property type="match status" value="1"/>
</dbReference>
<dbReference type="PROSITE" id="PS51257">
    <property type="entry name" value="PROKAR_LIPOPROTEIN"/>
    <property type="match status" value="1"/>
</dbReference>
<feature type="signal peptide" evidence="7">
    <location>
        <begin position="1"/>
        <end position="17"/>
    </location>
</feature>
<dbReference type="FunFam" id="3.40.50.1980:FF:000018">
    <property type="entry name" value="Iron(III) dicitrate-binding periplasmic protein"/>
    <property type="match status" value="1"/>
</dbReference>
<dbReference type="PANTHER" id="PTHR30532">
    <property type="entry name" value="IRON III DICITRATE-BINDING PERIPLASMIC PROTEIN"/>
    <property type="match status" value="1"/>
</dbReference>
<keyword evidence="10" id="KW-1185">Reference proteome</keyword>
<keyword evidence="3" id="KW-0813">Transport</keyword>
<dbReference type="Pfam" id="PF01497">
    <property type="entry name" value="Peripla_BP_2"/>
    <property type="match status" value="1"/>
</dbReference>
<dbReference type="Proteomes" id="UP000294292">
    <property type="component" value="Chromosome"/>
</dbReference>
<dbReference type="GO" id="GO:0030288">
    <property type="term" value="C:outer membrane-bounded periplasmic space"/>
    <property type="evidence" value="ECO:0007669"/>
    <property type="project" value="TreeGrafter"/>
</dbReference>
<dbReference type="GO" id="GO:0005886">
    <property type="term" value="C:plasma membrane"/>
    <property type="evidence" value="ECO:0007669"/>
    <property type="project" value="UniProtKB-SubCell"/>
</dbReference>
<keyword evidence="4 7" id="KW-0732">Signal</keyword>
<organism evidence="9 10">
    <name type="scientific">Paenisporosarcina antarctica</name>
    <dbReference type="NCBI Taxonomy" id="417367"/>
    <lineage>
        <taxon>Bacteria</taxon>
        <taxon>Bacillati</taxon>
        <taxon>Bacillota</taxon>
        <taxon>Bacilli</taxon>
        <taxon>Bacillales</taxon>
        <taxon>Caryophanaceae</taxon>
        <taxon>Paenisporosarcina</taxon>
    </lineage>
</organism>
<dbReference type="Gene3D" id="3.40.50.1980">
    <property type="entry name" value="Nitrogenase molybdenum iron protein domain"/>
    <property type="match status" value="2"/>
</dbReference>
<protein>
    <submittedName>
        <fullName evidence="9">Iron-siderophore ABC transporter substrate-binding protein</fullName>
    </submittedName>
</protein>
<reference evidence="9 10" key="1">
    <citation type="submission" date="2019-03" db="EMBL/GenBank/DDBJ databases">
        <title>Complete genome sequence of Paenisporosarcina antarctica CGMCC 1.6503T.</title>
        <authorList>
            <person name="Rong J.-C."/>
            <person name="Chi N.-Y."/>
            <person name="Zhang Q.-F."/>
        </authorList>
    </citation>
    <scope>NUCLEOTIDE SEQUENCE [LARGE SCALE GENOMIC DNA]</scope>
    <source>
        <strain evidence="9 10">CGMCC 1.6503</strain>
    </source>
</reference>
<dbReference type="CDD" id="cd01146">
    <property type="entry name" value="FhuD"/>
    <property type="match status" value="1"/>
</dbReference>
<dbReference type="EMBL" id="CP038015">
    <property type="protein sequence ID" value="QBP39917.1"/>
    <property type="molecule type" value="Genomic_DNA"/>
</dbReference>
<accession>A0A4P6ZUL0</accession>
<evidence type="ECO:0000256" key="6">
    <source>
        <dbReference type="ARBA" id="ARBA00023288"/>
    </source>
</evidence>
<evidence type="ECO:0000313" key="10">
    <source>
        <dbReference type="Proteomes" id="UP000294292"/>
    </source>
</evidence>
<dbReference type="SUPFAM" id="SSF53807">
    <property type="entry name" value="Helical backbone' metal receptor"/>
    <property type="match status" value="1"/>
</dbReference>
<dbReference type="OrthoDB" id="9793175at2"/>
<evidence type="ECO:0000256" key="4">
    <source>
        <dbReference type="ARBA" id="ARBA00022729"/>
    </source>
</evidence>
<feature type="domain" description="Fe/B12 periplasmic-binding" evidence="8">
    <location>
        <begin position="56"/>
        <end position="315"/>
    </location>
</feature>
<dbReference type="GO" id="GO:1901678">
    <property type="term" value="P:iron coordination entity transport"/>
    <property type="evidence" value="ECO:0007669"/>
    <property type="project" value="UniProtKB-ARBA"/>
</dbReference>
<comment type="subcellular location">
    <subcellularLocation>
        <location evidence="1">Cell membrane</location>
        <topology evidence="1">Lipid-anchor</topology>
    </subcellularLocation>
</comment>
<evidence type="ECO:0000256" key="2">
    <source>
        <dbReference type="ARBA" id="ARBA00008814"/>
    </source>
</evidence>
<evidence type="ECO:0000259" key="8">
    <source>
        <dbReference type="PROSITE" id="PS50983"/>
    </source>
</evidence>
<comment type="similarity">
    <text evidence="2">Belongs to the bacterial solute-binding protein 8 family.</text>
</comment>
<dbReference type="AlphaFoldDB" id="A0A4P6ZUL0"/>
<name>A0A4P6ZUL0_9BACL</name>
<evidence type="ECO:0000256" key="1">
    <source>
        <dbReference type="ARBA" id="ARBA00004193"/>
    </source>
</evidence>